<evidence type="ECO:0000313" key="2">
    <source>
        <dbReference type="EMBL" id="CRK93487.1"/>
    </source>
</evidence>
<keyword evidence="3" id="KW-1185">Reference proteome</keyword>
<dbReference type="AlphaFoldDB" id="A0A1J1HZF3"/>
<reference evidence="2 3" key="1">
    <citation type="submission" date="2015-04" db="EMBL/GenBank/DDBJ databases">
        <authorList>
            <person name="Syromyatnikov M.Y."/>
            <person name="Popov V.N."/>
        </authorList>
    </citation>
    <scope>NUCLEOTIDE SEQUENCE [LARGE SCALE GENOMIC DNA]</scope>
</reference>
<keyword evidence="1" id="KW-1133">Transmembrane helix</keyword>
<keyword evidence="1" id="KW-0472">Membrane</keyword>
<evidence type="ECO:0000313" key="3">
    <source>
        <dbReference type="Proteomes" id="UP000183832"/>
    </source>
</evidence>
<name>A0A1J1HZF3_9DIPT</name>
<keyword evidence="1" id="KW-0812">Transmembrane</keyword>
<protein>
    <submittedName>
        <fullName evidence="2">CLUMA_CG007023, isoform A</fullName>
    </submittedName>
</protein>
<evidence type="ECO:0000256" key="1">
    <source>
        <dbReference type="SAM" id="Phobius"/>
    </source>
</evidence>
<gene>
    <name evidence="2" type="ORF">CLUMA_CG007023</name>
</gene>
<dbReference type="EMBL" id="CVRI01000037">
    <property type="protein sequence ID" value="CRK93487.1"/>
    <property type="molecule type" value="Genomic_DNA"/>
</dbReference>
<accession>A0A1J1HZF3</accession>
<proteinExistence type="predicted"/>
<dbReference type="Proteomes" id="UP000183832">
    <property type="component" value="Unassembled WGS sequence"/>
</dbReference>
<feature type="transmembrane region" description="Helical" evidence="1">
    <location>
        <begin position="115"/>
        <end position="132"/>
    </location>
</feature>
<sequence length="144" mass="17250">MEKQENEEMMETFCTKDFEFSSFLIMMGKRKINAHKSLHNFLIIPVAFSRRNLKRFDVRQPMTWQSLKNATRQTATFQKKGEQTAINQIRSAMITERSNRRKENFHKYCKTHARYHFIFVSVGINGAVHFYLTRHHVKKPPERL</sequence>
<organism evidence="2 3">
    <name type="scientific">Clunio marinus</name>
    <dbReference type="NCBI Taxonomy" id="568069"/>
    <lineage>
        <taxon>Eukaryota</taxon>
        <taxon>Metazoa</taxon>
        <taxon>Ecdysozoa</taxon>
        <taxon>Arthropoda</taxon>
        <taxon>Hexapoda</taxon>
        <taxon>Insecta</taxon>
        <taxon>Pterygota</taxon>
        <taxon>Neoptera</taxon>
        <taxon>Endopterygota</taxon>
        <taxon>Diptera</taxon>
        <taxon>Nematocera</taxon>
        <taxon>Chironomoidea</taxon>
        <taxon>Chironomidae</taxon>
        <taxon>Clunio</taxon>
    </lineage>
</organism>